<dbReference type="InterPro" id="IPR058912">
    <property type="entry name" value="HTH_animal"/>
</dbReference>
<dbReference type="CDD" id="cd00304">
    <property type="entry name" value="RT_like"/>
    <property type="match status" value="1"/>
</dbReference>
<dbReference type="OrthoDB" id="5831138at2759"/>
<accession>A0A016SQF0</accession>
<dbReference type="InterPro" id="IPR035901">
    <property type="entry name" value="GIY-YIG_endonuc_sf"/>
</dbReference>
<comment type="caution">
    <text evidence="3">The sequence shown here is derived from an EMBL/GenBank/DDBJ whole genome shotgun (WGS) entry which is preliminary data.</text>
</comment>
<dbReference type="InterPro" id="IPR043502">
    <property type="entry name" value="DNA/RNA_pol_sf"/>
</dbReference>
<evidence type="ECO:0000313" key="3">
    <source>
        <dbReference type="EMBL" id="EYB92938.1"/>
    </source>
</evidence>
<feature type="domain" description="Reverse transcriptase" evidence="2">
    <location>
        <begin position="394"/>
        <end position="638"/>
    </location>
</feature>
<dbReference type="PROSITE" id="PS50878">
    <property type="entry name" value="RT_POL"/>
    <property type="match status" value="1"/>
</dbReference>
<dbReference type="PROSITE" id="PS50164">
    <property type="entry name" value="GIY_YIG"/>
    <property type="match status" value="1"/>
</dbReference>
<name>A0A016SQF0_9BILA</name>
<dbReference type="InterPro" id="IPR000305">
    <property type="entry name" value="GIY-YIG_endonuc"/>
</dbReference>
<evidence type="ECO:0000259" key="2">
    <source>
        <dbReference type="PROSITE" id="PS50878"/>
    </source>
</evidence>
<dbReference type="Proteomes" id="UP000024635">
    <property type="component" value="Unassembled WGS sequence"/>
</dbReference>
<dbReference type="Pfam" id="PF26215">
    <property type="entry name" value="HTH_animal"/>
    <property type="match status" value="1"/>
</dbReference>
<dbReference type="SUPFAM" id="SSF56672">
    <property type="entry name" value="DNA/RNA polymerases"/>
    <property type="match status" value="1"/>
</dbReference>
<proteinExistence type="predicted"/>
<protein>
    <recommendedName>
        <fullName evidence="5">GIY-YIG domain-containing protein</fullName>
    </recommendedName>
</protein>
<dbReference type="Pfam" id="PF01541">
    <property type="entry name" value="GIY-YIG"/>
    <property type="match status" value="1"/>
</dbReference>
<dbReference type="PANTHER" id="PTHR21301">
    <property type="entry name" value="REVERSE TRANSCRIPTASE"/>
    <property type="match status" value="1"/>
</dbReference>
<dbReference type="InterPro" id="IPR000477">
    <property type="entry name" value="RT_dom"/>
</dbReference>
<dbReference type="EMBL" id="JARK01001524">
    <property type="protein sequence ID" value="EYB92938.1"/>
    <property type="molecule type" value="Genomic_DNA"/>
</dbReference>
<sequence>MPRFQNKKTFELLRHVPPNMFSLVREALALRQRVVAARQSVIFLQRCKTSDVIPKFISKKKLGTACNLPEDHPKIVNIYRSILGVVIKEKQRVLYSSLLKCVSKEEACRRLLPEQIWRRIEGGSRLICDSIRSSIKSTLREKYDRLLSTDCRKRYNAEPTSSTISHRSNNIVANNVAIDHPARVTVLGDAQLSDNAVDFLSLGPSFSISTRIDGSTFRKVATGLHKLRDRLRIKAKRENQSPHTTHMSTRPLPLAPFPHSFYKEPEPVREADTKFKILLSGVLAAYSKHRRFTHGNLTREQWKGLVEVREMTQNGAIRLSVSDKGGEFVVMPQVLDREITALHLQDTTLYRRVTEKDFHAQCRRLNDVWMTVGRASGLDERFLSRLKLDTPTCPVFYSLIKTHKITPDELHSMSAGTYKIRPIISCVGGPADRISWFLTKIVSQILQKIPSHLSNTSHFLEQLRNARFDSNCAVESFDVTSLYTNVQNSEALQALSEMLNMYGAQMETYGLSRTRLLTLIKECLSCNIFKWSGTYFAQVRGLAMGQRLAPVLAICFMSRIEAPVLTRLPILYCRYIDDCCVITSTQSEMDECFRILNQQSQYIRLTREKPRNGWLPFLNTQINLSRGNVRVKWYRKESCKNIYIHARSAHPIAMKRAVIRNMFKTANELCTGDQERQESRSLASKIAVANGYTVLPHRSKSRVESGDVSPQNKLPLCLPFISDRISSAVRRCIIQAQLQNDVRLVNIPNDNIKSQLVRNRLYDRHCICESCVVCPYGRTGDCAQSGVIYQIQCLKCNAIYIGETGRTLGVRIKEHLAGKRRASLVTPLGRHRNELHHGDDFDVKCIILAHETDISARKTLEAFWISVRNPPMNNKNECLSITNDFMPFVPLCEL</sequence>
<gene>
    <name evidence="3" type="primary">Acey_s0188.g1148</name>
    <name evidence="3" type="ORF">Y032_0188g1148</name>
</gene>
<organism evidence="3 4">
    <name type="scientific">Ancylostoma ceylanicum</name>
    <dbReference type="NCBI Taxonomy" id="53326"/>
    <lineage>
        <taxon>Eukaryota</taxon>
        <taxon>Metazoa</taxon>
        <taxon>Ecdysozoa</taxon>
        <taxon>Nematoda</taxon>
        <taxon>Chromadorea</taxon>
        <taxon>Rhabditida</taxon>
        <taxon>Rhabditina</taxon>
        <taxon>Rhabditomorpha</taxon>
        <taxon>Strongyloidea</taxon>
        <taxon>Ancylostomatidae</taxon>
        <taxon>Ancylostomatinae</taxon>
        <taxon>Ancylostoma</taxon>
    </lineage>
</organism>
<evidence type="ECO:0008006" key="5">
    <source>
        <dbReference type="Google" id="ProtNLM"/>
    </source>
</evidence>
<feature type="domain" description="GIY-YIG" evidence="1">
    <location>
        <begin position="784"/>
        <end position="874"/>
    </location>
</feature>
<dbReference type="AlphaFoldDB" id="A0A016SQF0"/>
<dbReference type="Pfam" id="PF00078">
    <property type="entry name" value="RVT_1"/>
    <property type="match status" value="1"/>
</dbReference>
<reference evidence="4" key="1">
    <citation type="journal article" date="2015" name="Nat. Genet.">
        <title>The genome and transcriptome of the zoonotic hookworm Ancylostoma ceylanicum identify infection-specific gene families.</title>
        <authorList>
            <person name="Schwarz E.M."/>
            <person name="Hu Y."/>
            <person name="Antoshechkin I."/>
            <person name="Miller M.M."/>
            <person name="Sternberg P.W."/>
            <person name="Aroian R.V."/>
        </authorList>
    </citation>
    <scope>NUCLEOTIDE SEQUENCE</scope>
    <source>
        <strain evidence="4">HY135</strain>
    </source>
</reference>
<keyword evidence="4" id="KW-1185">Reference proteome</keyword>
<evidence type="ECO:0000259" key="1">
    <source>
        <dbReference type="PROSITE" id="PS50164"/>
    </source>
</evidence>
<evidence type="ECO:0000313" key="4">
    <source>
        <dbReference type="Proteomes" id="UP000024635"/>
    </source>
</evidence>
<dbReference type="CDD" id="cd10442">
    <property type="entry name" value="GIY-YIG_PLEs"/>
    <property type="match status" value="1"/>
</dbReference>
<dbReference type="PANTHER" id="PTHR21301:SF10">
    <property type="entry name" value="REVERSE TRANSCRIPTASE DOMAIN-CONTAINING PROTEIN"/>
    <property type="match status" value="1"/>
</dbReference>
<dbReference type="SUPFAM" id="SSF82771">
    <property type="entry name" value="GIY-YIG endonuclease"/>
    <property type="match status" value="1"/>
</dbReference>
<dbReference type="Gene3D" id="3.40.1440.10">
    <property type="entry name" value="GIY-YIG endonuclease"/>
    <property type="match status" value="1"/>
</dbReference>
<dbReference type="STRING" id="53326.A0A016SQF0"/>